<dbReference type="InterPro" id="IPR017850">
    <property type="entry name" value="Alkaline_phosphatase_core_sf"/>
</dbReference>
<name>A0AAV0MYI6_9ROSI</name>
<evidence type="ECO:0000313" key="3">
    <source>
        <dbReference type="Proteomes" id="UP001154282"/>
    </source>
</evidence>
<keyword evidence="1" id="KW-0812">Transmembrane</keyword>
<accession>A0AAV0MYI6</accession>
<proteinExistence type="predicted"/>
<keyword evidence="1" id="KW-1133">Transmembrane helix</keyword>
<dbReference type="PANTHER" id="PTHR31209">
    <property type="entry name" value="COFACTOR-INDEPENDENT PHOSPHOGLYCERATE MUTASE"/>
    <property type="match status" value="1"/>
</dbReference>
<dbReference type="Proteomes" id="UP001154282">
    <property type="component" value="Unassembled WGS sequence"/>
</dbReference>
<feature type="transmembrane region" description="Helical" evidence="1">
    <location>
        <begin position="106"/>
        <end position="124"/>
    </location>
</feature>
<dbReference type="SUPFAM" id="SSF53649">
    <property type="entry name" value="Alkaline phosphatase-like"/>
    <property type="match status" value="1"/>
</dbReference>
<organism evidence="2 3">
    <name type="scientific">Linum tenue</name>
    <dbReference type="NCBI Taxonomy" id="586396"/>
    <lineage>
        <taxon>Eukaryota</taxon>
        <taxon>Viridiplantae</taxon>
        <taxon>Streptophyta</taxon>
        <taxon>Embryophyta</taxon>
        <taxon>Tracheophyta</taxon>
        <taxon>Spermatophyta</taxon>
        <taxon>Magnoliopsida</taxon>
        <taxon>eudicotyledons</taxon>
        <taxon>Gunneridae</taxon>
        <taxon>Pentapetalae</taxon>
        <taxon>rosids</taxon>
        <taxon>fabids</taxon>
        <taxon>Malpighiales</taxon>
        <taxon>Linaceae</taxon>
        <taxon>Linum</taxon>
    </lineage>
</organism>
<gene>
    <name evidence="2" type="ORF">LITE_LOCUS30783</name>
</gene>
<dbReference type="AlphaFoldDB" id="A0AAV0MYI6"/>
<keyword evidence="1" id="KW-0472">Membrane</keyword>
<dbReference type="GO" id="GO:0046872">
    <property type="term" value="F:metal ion binding"/>
    <property type="evidence" value="ECO:0007669"/>
    <property type="project" value="InterPro"/>
</dbReference>
<reference evidence="2" key="1">
    <citation type="submission" date="2022-08" db="EMBL/GenBank/DDBJ databases">
        <authorList>
            <person name="Gutierrez-Valencia J."/>
        </authorList>
    </citation>
    <scope>NUCLEOTIDE SEQUENCE</scope>
</reference>
<dbReference type="InterPro" id="IPR004456">
    <property type="entry name" value="Pglycerate_mutase_ApgM"/>
</dbReference>
<sequence length="136" mass="14460">MGSPKRRVAFVLIDGIGDVSLPRLGYKTPLEAACVPNLDAIASAGINGLMDPVEVGLGCGSDTAHLSLLGYDPRVYYRGRGAFESMGAGLAMSPGDIAFKASADDFSLICNHVLVILFYIWFVWHVGSGYSKTDLC</sequence>
<evidence type="ECO:0008006" key="4">
    <source>
        <dbReference type="Google" id="ProtNLM"/>
    </source>
</evidence>
<evidence type="ECO:0000256" key="1">
    <source>
        <dbReference type="SAM" id="Phobius"/>
    </source>
</evidence>
<dbReference type="GO" id="GO:0004619">
    <property type="term" value="F:phosphoglycerate mutase activity"/>
    <property type="evidence" value="ECO:0007669"/>
    <property type="project" value="UniProtKB-EC"/>
</dbReference>
<dbReference type="GO" id="GO:0006096">
    <property type="term" value="P:glycolytic process"/>
    <property type="evidence" value="ECO:0007669"/>
    <property type="project" value="UniProtKB-KW"/>
</dbReference>
<comment type="caution">
    <text evidence="2">The sequence shown here is derived from an EMBL/GenBank/DDBJ whole genome shotgun (WGS) entry which is preliminary data.</text>
</comment>
<evidence type="ECO:0000313" key="2">
    <source>
        <dbReference type="EMBL" id="CAI0451187.1"/>
    </source>
</evidence>
<keyword evidence="3" id="KW-1185">Reference proteome</keyword>
<dbReference type="EMBL" id="CAMGYJ010000007">
    <property type="protein sequence ID" value="CAI0451187.1"/>
    <property type="molecule type" value="Genomic_DNA"/>
</dbReference>
<dbReference type="Pfam" id="PF10143">
    <property type="entry name" value="PhosphMutase"/>
    <property type="match status" value="1"/>
</dbReference>
<protein>
    <recommendedName>
        <fullName evidence="4">Metalloenzyme domain-containing protein</fullName>
    </recommendedName>
</protein>
<dbReference type="Gene3D" id="3.40.720.10">
    <property type="entry name" value="Alkaline Phosphatase, subunit A"/>
    <property type="match status" value="1"/>
</dbReference>
<dbReference type="PANTHER" id="PTHR31209:SF0">
    <property type="entry name" value="METALLOENZYME DOMAIN-CONTAINING PROTEIN"/>
    <property type="match status" value="1"/>
</dbReference>